<name>A0A8J4H8V1_9PROT</name>
<evidence type="ECO:0000256" key="3">
    <source>
        <dbReference type="ARBA" id="ARBA00015086"/>
    </source>
</evidence>
<dbReference type="GO" id="GO:0018189">
    <property type="term" value="P:pyrroloquinoline quinone biosynthetic process"/>
    <property type="evidence" value="ECO:0007669"/>
    <property type="project" value="UniProtKB-UniPathway"/>
</dbReference>
<comment type="pathway">
    <text evidence="1">Cofactor biosynthesis; pyrroloquinoline quinone biosynthesis.</text>
</comment>
<comment type="similarity">
    <text evidence="2">Belongs to the PqqA family.</text>
</comment>
<dbReference type="NCBIfam" id="TIGR02107">
    <property type="entry name" value="PQQ_syn_pqqA"/>
    <property type="match status" value="1"/>
</dbReference>
<dbReference type="EMBL" id="DTQM01000044">
    <property type="protein sequence ID" value="HGC42017.1"/>
    <property type="molecule type" value="Genomic_DNA"/>
</dbReference>
<dbReference type="AlphaFoldDB" id="A0A8J4H8V1"/>
<sequence length="26" mass="2852">MAWKTPKIVEIALGAEINCYACAEVK</sequence>
<evidence type="ECO:0000256" key="4">
    <source>
        <dbReference type="ARBA" id="ARBA00022905"/>
    </source>
</evidence>
<keyword evidence="4" id="KW-0884">PQQ biosynthesis</keyword>
<comment type="caution">
    <text evidence="5">The sequence shown here is derived from an EMBL/GenBank/DDBJ whole genome shotgun (WGS) entry which is preliminary data.</text>
</comment>
<evidence type="ECO:0000256" key="1">
    <source>
        <dbReference type="ARBA" id="ARBA00004886"/>
    </source>
</evidence>
<evidence type="ECO:0000256" key="2">
    <source>
        <dbReference type="ARBA" id="ARBA00009325"/>
    </source>
</evidence>
<gene>
    <name evidence="5" type="primary">pqqA</name>
    <name evidence="5" type="ORF">ENY07_02175</name>
</gene>
<dbReference type="Pfam" id="PF08042">
    <property type="entry name" value="PqqA"/>
    <property type="match status" value="1"/>
</dbReference>
<evidence type="ECO:0000313" key="5">
    <source>
        <dbReference type="EMBL" id="HGC42017.1"/>
    </source>
</evidence>
<proteinExistence type="inferred from homology"/>
<reference evidence="5" key="1">
    <citation type="journal article" date="2020" name="mSystems">
        <title>Genome- and Community-Level Interaction Insights into Carbon Utilization and Element Cycling Functions of Hydrothermarchaeota in Hydrothermal Sediment.</title>
        <authorList>
            <person name="Zhou Z."/>
            <person name="Liu Y."/>
            <person name="Xu W."/>
            <person name="Pan J."/>
            <person name="Luo Z.H."/>
            <person name="Li M."/>
        </authorList>
    </citation>
    <scope>NUCLEOTIDE SEQUENCE</scope>
    <source>
        <strain evidence="5">SpSt-997</strain>
    </source>
</reference>
<protein>
    <recommendedName>
        <fullName evidence="3">Coenzyme PQQ synthesis protein A</fullName>
    </recommendedName>
</protein>
<dbReference type="InterPro" id="IPR011725">
    <property type="entry name" value="PQQ_synth_PqqA"/>
</dbReference>
<dbReference type="UniPathway" id="UPA00539"/>
<organism evidence="5">
    <name type="scientific">Acidicaldus sp</name>
    <dbReference type="NCBI Taxonomy" id="1872105"/>
    <lineage>
        <taxon>Bacteria</taxon>
        <taxon>Pseudomonadati</taxon>
        <taxon>Pseudomonadota</taxon>
        <taxon>Alphaproteobacteria</taxon>
        <taxon>Acetobacterales</taxon>
        <taxon>Acetobacteraceae</taxon>
        <taxon>Acidicaldus</taxon>
    </lineage>
</organism>
<accession>A0A8J4H8V1</accession>